<dbReference type="Pfam" id="PF00098">
    <property type="entry name" value="zf-CCHC"/>
    <property type="match status" value="1"/>
</dbReference>
<sequence>MSRRECYSCGRGGHIARNCPGAKKRPFRGRYSCGKGGGSEGGSSFALLLVERLTRFAYIYFLKEKGKENGGVAMKNCMMKDSGCSSRIWPEALHTSNFIVNHLWNECIKDFPFK</sequence>
<reference evidence="3" key="1">
    <citation type="submission" date="2009-12" db="EMBL/GenBank/DDBJ databases">
        <title>The Genome Sequence of Anolis carolinensis (Green Anole Lizard).</title>
        <authorList>
            <consortium name="The Genome Sequencing Platform"/>
            <person name="Di Palma F."/>
            <person name="Alfoldi J."/>
            <person name="Heiman D."/>
            <person name="Young S."/>
            <person name="Grabherr M."/>
            <person name="Johnson J."/>
            <person name="Lander E.S."/>
            <person name="Lindblad-Toh K."/>
        </authorList>
    </citation>
    <scope>NUCLEOTIDE SEQUENCE [LARGE SCALE GENOMIC DNA]</scope>
    <source>
        <strain evidence="3">JBL SC #1</strain>
    </source>
</reference>
<evidence type="ECO:0000259" key="2">
    <source>
        <dbReference type="PROSITE" id="PS50158"/>
    </source>
</evidence>
<name>A0A803SQY5_ANOCA</name>
<dbReference type="Ensembl" id="ENSACAT00000051068.1">
    <property type="protein sequence ID" value="ENSACAP00000025375.1"/>
    <property type="gene ID" value="ENSACAG00000041243.1"/>
</dbReference>
<dbReference type="AlphaFoldDB" id="A0A803SQY5"/>
<reference evidence="3" key="2">
    <citation type="submission" date="2025-08" db="UniProtKB">
        <authorList>
            <consortium name="Ensembl"/>
        </authorList>
    </citation>
    <scope>IDENTIFICATION</scope>
</reference>
<keyword evidence="1" id="KW-0862">Zinc</keyword>
<evidence type="ECO:0000313" key="3">
    <source>
        <dbReference type="Ensembl" id="ENSACAP00000025375.1"/>
    </source>
</evidence>
<dbReference type="InParanoid" id="A0A803SQY5"/>
<organism evidence="3 4">
    <name type="scientific">Anolis carolinensis</name>
    <name type="common">Green anole</name>
    <name type="synonym">American chameleon</name>
    <dbReference type="NCBI Taxonomy" id="28377"/>
    <lineage>
        <taxon>Eukaryota</taxon>
        <taxon>Metazoa</taxon>
        <taxon>Chordata</taxon>
        <taxon>Craniata</taxon>
        <taxon>Vertebrata</taxon>
        <taxon>Euteleostomi</taxon>
        <taxon>Lepidosauria</taxon>
        <taxon>Squamata</taxon>
        <taxon>Bifurcata</taxon>
        <taxon>Unidentata</taxon>
        <taxon>Episquamata</taxon>
        <taxon>Toxicofera</taxon>
        <taxon>Iguania</taxon>
        <taxon>Dactyloidae</taxon>
        <taxon>Anolis</taxon>
    </lineage>
</organism>
<proteinExistence type="predicted"/>
<protein>
    <recommendedName>
        <fullName evidence="2">CCHC-type domain-containing protein</fullName>
    </recommendedName>
</protein>
<dbReference type="SMART" id="SM00343">
    <property type="entry name" value="ZnF_C2HC"/>
    <property type="match status" value="1"/>
</dbReference>
<dbReference type="Proteomes" id="UP000001646">
    <property type="component" value="Unplaced"/>
</dbReference>
<keyword evidence="1" id="KW-0479">Metal-binding</keyword>
<evidence type="ECO:0000313" key="4">
    <source>
        <dbReference type="Proteomes" id="UP000001646"/>
    </source>
</evidence>
<keyword evidence="4" id="KW-1185">Reference proteome</keyword>
<dbReference type="InterPro" id="IPR036875">
    <property type="entry name" value="Znf_CCHC_sf"/>
</dbReference>
<dbReference type="InterPro" id="IPR001878">
    <property type="entry name" value="Znf_CCHC"/>
</dbReference>
<dbReference type="Gene3D" id="4.10.60.10">
    <property type="entry name" value="Zinc finger, CCHC-type"/>
    <property type="match status" value="1"/>
</dbReference>
<evidence type="ECO:0000256" key="1">
    <source>
        <dbReference type="PROSITE-ProRule" id="PRU00047"/>
    </source>
</evidence>
<dbReference type="SUPFAM" id="SSF57756">
    <property type="entry name" value="Retrovirus zinc finger-like domains"/>
    <property type="match status" value="1"/>
</dbReference>
<keyword evidence="1" id="KW-0863">Zinc-finger</keyword>
<reference evidence="3" key="3">
    <citation type="submission" date="2025-09" db="UniProtKB">
        <authorList>
            <consortium name="Ensembl"/>
        </authorList>
    </citation>
    <scope>IDENTIFICATION</scope>
</reference>
<dbReference type="GO" id="GO:0003676">
    <property type="term" value="F:nucleic acid binding"/>
    <property type="evidence" value="ECO:0007669"/>
    <property type="project" value="InterPro"/>
</dbReference>
<feature type="domain" description="CCHC-type" evidence="2">
    <location>
        <begin position="6"/>
        <end position="20"/>
    </location>
</feature>
<dbReference type="GO" id="GO:0008270">
    <property type="term" value="F:zinc ion binding"/>
    <property type="evidence" value="ECO:0007669"/>
    <property type="project" value="UniProtKB-KW"/>
</dbReference>
<accession>A0A803SQY5</accession>
<dbReference type="PROSITE" id="PS50158">
    <property type="entry name" value="ZF_CCHC"/>
    <property type="match status" value="1"/>
</dbReference>